<dbReference type="InterPro" id="IPR031121">
    <property type="entry name" value="RIK/BLOM7"/>
</dbReference>
<dbReference type="InterPro" id="IPR047889">
    <property type="entry name" value="KHDC4_KH-I_second"/>
</dbReference>
<evidence type="ECO:0000313" key="4">
    <source>
        <dbReference type="EMBL" id="KLO12941.1"/>
    </source>
</evidence>
<dbReference type="SUPFAM" id="SSF54791">
    <property type="entry name" value="Eukaryotic type KH-domain (KH-domain type I)"/>
    <property type="match status" value="2"/>
</dbReference>
<dbReference type="EMBL" id="KQ085968">
    <property type="protein sequence ID" value="KLO12941.1"/>
    <property type="molecule type" value="Genomic_DNA"/>
</dbReference>
<dbReference type="CDD" id="cd22385">
    <property type="entry name" value="KH-I_KHDC4_rpt1"/>
    <property type="match status" value="1"/>
</dbReference>
<dbReference type="AlphaFoldDB" id="A0A0H2S7Z2"/>
<dbReference type="PANTHER" id="PTHR15744">
    <property type="entry name" value="BLOM7"/>
    <property type="match status" value="1"/>
</dbReference>
<dbReference type="InterPro" id="IPR036612">
    <property type="entry name" value="KH_dom_type_1_sf"/>
</dbReference>
<feature type="region of interest" description="Disordered" evidence="2">
    <location>
        <begin position="1"/>
        <end position="35"/>
    </location>
</feature>
<evidence type="ECO:0000256" key="2">
    <source>
        <dbReference type="SAM" id="MobiDB-lite"/>
    </source>
</evidence>
<evidence type="ECO:0000313" key="5">
    <source>
        <dbReference type="Proteomes" id="UP000053477"/>
    </source>
</evidence>
<dbReference type="PANTHER" id="PTHR15744:SF0">
    <property type="entry name" value="KH HOMOLOGY DOMAIN-CONTAINING PROTEIN 4"/>
    <property type="match status" value="1"/>
</dbReference>
<dbReference type="InterPro" id="IPR055256">
    <property type="entry name" value="KH_1_KHDC4/BBP-like"/>
</dbReference>
<evidence type="ECO:0000259" key="3">
    <source>
        <dbReference type="SMART" id="SM00322"/>
    </source>
</evidence>
<proteinExistence type="predicted"/>
<dbReference type="Proteomes" id="UP000053477">
    <property type="component" value="Unassembled WGS sequence"/>
</dbReference>
<dbReference type="InterPro" id="IPR004087">
    <property type="entry name" value="KH_dom"/>
</dbReference>
<feature type="domain" description="K Homology" evidence="3">
    <location>
        <begin position="159"/>
        <end position="244"/>
    </location>
</feature>
<accession>A0A0H2S7Z2</accession>
<name>A0A0H2S7Z2_9AGAM</name>
<organism evidence="4 5">
    <name type="scientific">Schizopora paradoxa</name>
    <dbReference type="NCBI Taxonomy" id="27342"/>
    <lineage>
        <taxon>Eukaryota</taxon>
        <taxon>Fungi</taxon>
        <taxon>Dikarya</taxon>
        <taxon>Basidiomycota</taxon>
        <taxon>Agaricomycotina</taxon>
        <taxon>Agaricomycetes</taxon>
        <taxon>Hymenochaetales</taxon>
        <taxon>Schizoporaceae</taxon>
        <taxon>Schizopora</taxon>
    </lineage>
</organism>
<dbReference type="InterPro" id="IPR056149">
    <property type="entry name" value="PRP5/DDX46/KHDC4_KH"/>
</dbReference>
<dbReference type="PROSITE" id="PS50084">
    <property type="entry name" value="KH_TYPE_1"/>
    <property type="match status" value="1"/>
</dbReference>
<dbReference type="GO" id="GO:0003723">
    <property type="term" value="F:RNA binding"/>
    <property type="evidence" value="ECO:0007669"/>
    <property type="project" value="UniProtKB-UniRule"/>
</dbReference>
<protein>
    <recommendedName>
        <fullName evidence="3">K Homology domain-containing protein</fullName>
    </recommendedName>
</protein>
<sequence length="285" mass="31445">MSSKRKWDQEAPDGDGAGPAAKAAKQEDSKSASEAAAAAAAIAAKIAAQFAGGGKDLHDGEFTFDIDINECRNRYLLTKGDTQKQIHDETGATVVNKGTWVPDRTKASDRDPPLYLHISAHTKEQLDNAIAKVNELIAMDLGSLTEDKSNQQRTRRKWPEEKLNVGLESMRTFNVRAKVVGPSGLFVKYIQQETSTRVQIKGQGSGFVEQETGRESDEPMHIHITGPEEQQVARAKFLTEDLLDKVREEHAKAKAVMQQQQMELHQAQMAYAYAGNYAVRCTSFA</sequence>
<dbReference type="CDD" id="cd22386">
    <property type="entry name" value="KH-I_KHDC4_rpt2"/>
    <property type="match status" value="1"/>
</dbReference>
<dbReference type="FunFam" id="3.30.1370.10:FF:000037">
    <property type="entry name" value="KH domain protein"/>
    <property type="match status" value="1"/>
</dbReference>
<dbReference type="Pfam" id="PF23469">
    <property type="entry name" value="KH_12"/>
    <property type="match status" value="1"/>
</dbReference>
<evidence type="ECO:0000256" key="1">
    <source>
        <dbReference type="PROSITE-ProRule" id="PRU00117"/>
    </source>
</evidence>
<dbReference type="OrthoDB" id="397265at2759"/>
<dbReference type="SMART" id="SM00322">
    <property type="entry name" value="KH"/>
    <property type="match status" value="1"/>
</dbReference>
<gene>
    <name evidence="4" type="ORF">SCHPADRAFT_828774</name>
</gene>
<dbReference type="InterPro" id="IPR047890">
    <property type="entry name" value="KHDC4_KH-I_first"/>
</dbReference>
<dbReference type="GO" id="GO:0005634">
    <property type="term" value="C:nucleus"/>
    <property type="evidence" value="ECO:0007669"/>
    <property type="project" value="InterPro"/>
</dbReference>
<dbReference type="Gene3D" id="3.30.1370.10">
    <property type="entry name" value="K Homology domain, type 1"/>
    <property type="match status" value="2"/>
</dbReference>
<dbReference type="InParanoid" id="A0A0H2S7Z2"/>
<dbReference type="STRING" id="27342.A0A0H2S7Z2"/>
<dbReference type="Pfam" id="PF22675">
    <property type="entry name" value="KH-I_KHDC4-BBP"/>
    <property type="match status" value="1"/>
</dbReference>
<keyword evidence="1" id="KW-0694">RNA-binding</keyword>
<reference evidence="4 5" key="1">
    <citation type="submission" date="2015-04" db="EMBL/GenBank/DDBJ databases">
        <title>Complete genome sequence of Schizopora paradoxa KUC8140, a cosmopolitan wood degrader in East Asia.</title>
        <authorList>
            <consortium name="DOE Joint Genome Institute"/>
            <person name="Min B."/>
            <person name="Park H."/>
            <person name="Jang Y."/>
            <person name="Kim J.-J."/>
            <person name="Kim K.H."/>
            <person name="Pangilinan J."/>
            <person name="Lipzen A."/>
            <person name="Riley R."/>
            <person name="Grigoriev I.V."/>
            <person name="Spatafora J.W."/>
            <person name="Choi I.-G."/>
        </authorList>
    </citation>
    <scope>NUCLEOTIDE SEQUENCE [LARGE SCALE GENOMIC DNA]</scope>
    <source>
        <strain evidence="4 5">KUC8140</strain>
    </source>
</reference>
<keyword evidence="5" id="KW-1185">Reference proteome</keyword>